<organism evidence="1 2">
    <name type="scientific">Apodemus speciosus</name>
    <name type="common">Large Japanese field mouse</name>
    <dbReference type="NCBI Taxonomy" id="105296"/>
    <lineage>
        <taxon>Eukaryota</taxon>
        <taxon>Metazoa</taxon>
        <taxon>Chordata</taxon>
        <taxon>Craniata</taxon>
        <taxon>Vertebrata</taxon>
        <taxon>Euteleostomi</taxon>
        <taxon>Mammalia</taxon>
        <taxon>Eutheria</taxon>
        <taxon>Euarchontoglires</taxon>
        <taxon>Glires</taxon>
        <taxon>Rodentia</taxon>
        <taxon>Myomorpha</taxon>
        <taxon>Muroidea</taxon>
        <taxon>Muridae</taxon>
        <taxon>Murinae</taxon>
        <taxon>Apodemus</taxon>
    </lineage>
</organism>
<gene>
    <name evidence="1" type="ORF">APTSU1_001455600</name>
</gene>
<reference evidence="1 2" key="1">
    <citation type="submission" date="2024-08" db="EMBL/GenBank/DDBJ databases">
        <title>The draft genome of Apodemus speciosus.</title>
        <authorList>
            <person name="Nabeshima K."/>
            <person name="Suzuki S."/>
            <person name="Onuma M."/>
        </authorList>
    </citation>
    <scope>NUCLEOTIDE SEQUENCE [LARGE SCALE GENOMIC DNA]</scope>
    <source>
        <strain evidence="1">IB14-021</strain>
    </source>
</reference>
<dbReference type="Proteomes" id="UP001623349">
    <property type="component" value="Unassembled WGS sequence"/>
</dbReference>
<sequence>MWVRSKSSGLAGIAVTCEAKAKDSAIAFEVSLCSPGCPGAHSVDQADLFIIWFLCVVLAVLELYRPGCPGTQKSTCLCLPSAGITGVCHHARERPRHRLGGPSLVFPGL</sequence>
<comment type="caution">
    <text evidence="1">The sequence shown here is derived from an EMBL/GenBank/DDBJ whole genome shotgun (WGS) entry which is preliminary data.</text>
</comment>
<proteinExistence type="predicted"/>
<keyword evidence="2" id="KW-1185">Reference proteome</keyword>
<evidence type="ECO:0000313" key="1">
    <source>
        <dbReference type="EMBL" id="GAB1299320.1"/>
    </source>
</evidence>
<protein>
    <submittedName>
        <fullName evidence="1">Zinc transporter 6</fullName>
    </submittedName>
</protein>
<evidence type="ECO:0000313" key="2">
    <source>
        <dbReference type="Proteomes" id="UP001623349"/>
    </source>
</evidence>
<dbReference type="EMBL" id="BAAFST010000015">
    <property type="protein sequence ID" value="GAB1299320.1"/>
    <property type="molecule type" value="Genomic_DNA"/>
</dbReference>
<accession>A0ABQ0FJG2</accession>
<name>A0ABQ0FJG2_APOSI</name>